<protein>
    <submittedName>
        <fullName evidence="1">Uncharacterized protein</fullName>
    </submittedName>
</protein>
<name>A0AA35QB32_9HYPO</name>
<comment type="caution">
    <text evidence="1">The sequence shown here is derived from an EMBL/GenBank/DDBJ whole genome shotgun (WGS) entry which is preliminary data.</text>
</comment>
<evidence type="ECO:0000313" key="1">
    <source>
        <dbReference type="EMBL" id="CAI6098747.1"/>
    </source>
</evidence>
<reference evidence="1" key="1">
    <citation type="submission" date="2023-01" db="EMBL/GenBank/DDBJ databases">
        <authorList>
            <person name="Piombo E."/>
        </authorList>
    </citation>
    <scope>NUCLEOTIDE SEQUENCE</scope>
</reference>
<dbReference type="Proteomes" id="UP001160390">
    <property type="component" value="Unassembled WGS sequence"/>
</dbReference>
<sequence>MLPAELRTEVVSHLLHLDLDDFFLIAGSDVDWDALKYFGPCRDVYADMRSAWIRTSFYTLQPDIKDWLTTVNAVLEKHLWWNVEVGSREKLQRVASACSPNAEHVHEFAGTPVKRLRIPSIEDELAFERILTYEWDVPGTEILETADRRIQRDETNLLLENPFKNSHQRELIDQIFSRLGSIEALSLSFPDAVSGWEDNGAKGKADYYDMELIDSCVAFFQNTLASPSFQFLADLTLDLPCTYHVGEFAKGLDQQARERLLHLKIGIKDCTGDMGCREHVVYSGFEIFGA</sequence>
<gene>
    <name evidence="1" type="ORF">CCHLO57077_00002783</name>
</gene>
<dbReference type="AlphaFoldDB" id="A0AA35QB32"/>
<dbReference type="EMBL" id="CABFNP030001299">
    <property type="protein sequence ID" value="CAI6098747.1"/>
    <property type="molecule type" value="Genomic_DNA"/>
</dbReference>
<proteinExistence type="predicted"/>
<keyword evidence="2" id="KW-1185">Reference proteome</keyword>
<accession>A0AA35QB32</accession>
<organism evidence="1 2">
    <name type="scientific">Clonostachys chloroleuca</name>
    <dbReference type="NCBI Taxonomy" id="1926264"/>
    <lineage>
        <taxon>Eukaryota</taxon>
        <taxon>Fungi</taxon>
        <taxon>Dikarya</taxon>
        <taxon>Ascomycota</taxon>
        <taxon>Pezizomycotina</taxon>
        <taxon>Sordariomycetes</taxon>
        <taxon>Hypocreomycetidae</taxon>
        <taxon>Hypocreales</taxon>
        <taxon>Bionectriaceae</taxon>
        <taxon>Clonostachys</taxon>
    </lineage>
</organism>
<evidence type="ECO:0000313" key="2">
    <source>
        <dbReference type="Proteomes" id="UP001160390"/>
    </source>
</evidence>